<protein>
    <submittedName>
        <fullName evidence="12">Prepilin-type N-terminal cleavage/methylation domain-containing protein</fullName>
    </submittedName>
</protein>
<keyword evidence="5" id="KW-0997">Cell inner membrane</keyword>
<evidence type="ECO:0000256" key="4">
    <source>
        <dbReference type="ARBA" id="ARBA00022481"/>
    </source>
</evidence>
<keyword evidence="4" id="KW-0488">Methylation</keyword>
<keyword evidence="6 10" id="KW-0812">Transmembrane</keyword>
<keyword evidence="7 10" id="KW-1133">Transmembrane helix</keyword>
<evidence type="ECO:0000313" key="13">
    <source>
        <dbReference type="Proteomes" id="UP000189761"/>
    </source>
</evidence>
<evidence type="ECO:0000256" key="7">
    <source>
        <dbReference type="ARBA" id="ARBA00022989"/>
    </source>
</evidence>
<dbReference type="GO" id="GO:0030420">
    <property type="term" value="P:establishment of competence for transformation"/>
    <property type="evidence" value="ECO:0007669"/>
    <property type="project" value="UniProtKB-KW"/>
</dbReference>
<evidence type="ECO:0000256" key="2">
    <source>
        <dbReference type="ARBA" id="ARBA00004377"/>
    </source>
</evidence>
<accession>A0A8E2LC67</accession>
<dbReference type="AlphaFoldDB" id="A0A8E2LC67"/>
<evidence type="ECO:0000256" key="6">
    <source>
        <dbReference type="ARBA" id="ARBA00022692"/>
    </source>
</evidence>
<dbReference type="EMBL" id="MTLA01000277">
    <property type="protein sequence ID" value="OOP66670.1"/>
    <property type="molecule type" value="Genomic_DNA"/>
</dbReference>
<sequence length="147" mass="16771">MIVLKGSRGFTLIEVLIVLLVLTIFLLLGSASVKKMRGSIERNVFITQLEADLYYAQSYAINRHESVLVQFYPFYDQYTALSTSDSTVLFDRKLPPSIDMLSGGSLTSYTILPSGNISKFGTLRFKSDKREMKLIFYIGRGRFRFEQ</sequence>
<dbReference type="InterPro" id="IPR045584">
    <property type="entry name" value="Pilin-like"/>
</dbReference>
<evidence type="ECO:0000256" key="8">
    <source>
        <dbReference type="ARBA" id="ARBA00023136"/>
    </source>
</evidence>
<evidence type="ECO:0000256" key="9">
    <source>
        <dbReference type="ARBA" id="ARBA00023287"/>
    </source>
</evidence>
<evidence type="ECO:0000256" key="3">
    <source>
        <dbReference type="ARBA" id="ARBA00022475"/>
    </source>
</evidence>
<comment type="subcellular location">
    <subcellularLocation>
        <location evidence="2">Cell inner membrane</location>
        <topology evidence="2">Single-pass membrane protein</topology>
    </subcellularLocation>
    <subcellularLocation>
        <location evidence="1">Cell surface</location>
    </subcellularLocation>
</comment>
<reference evidence="12 13" key="1">
    <citation type="submission" date="2017-01" db="EMBL/GenBank/DDBJ databases">
        <title>Draft genome sequence of Bacillus oleronius.</title>
        <authorList>
            <person name="Allam M."/>
        </authorList>
    </citation>
    <scope>NUCLEOTIDE SEQUENCE [LARGE SCALE GENOMIC DNA]</scope>
    <source>
        <strain evidence="12 13">DSM 9356</strain>
    </source>
</reference>
<evidence type="ECO:0000256" key="5">
    <source>
        <dbReference type="ARBA" id="ARBA00022519"/>
    </source>
</evidence>
<dbReference type="PIRSF" id="PIRSF021292">
    <property type="entry name" value="Competence_ComGD"/>
    <property type="match status" value="1"/>
</dbReference>
<organism evidence="12 13">
    <name type="scientific">Heyndrickxia oleronia</name>
    <dbReference type="NCBI Taxonomy" id="38875"/>
    <lineage>
        <taxon>Bacteria</taxon>
        <taxon>Bacillati</taxon>
        <taxon>Bacillota</taxon>
        <taxon>Bacilli</taxon>
        <taxon>Bacillales</taxon>
        <taxon>Bacillaceae</taxon>
        <taxon>Heyndrickxia</taxon>
    </lineage>
</organism>
<dbReference type="PROSITE" id="PS00409">
    <property type="entry name" value="PROKAR_NTER_METHYL"/>
    <property type="match status" value="1"/>
</dbReference>
<evidence type="ECO:0000313" key="12">
    <source>
        <dbReference type="EMBL" id="OOP66670.1"/>
    </source>
</evidence>
<name>A0A8E2LC67_9BACI</name>
<dbReference type="InterPro" id="IPR012902">
    <property type="entry name" value="N_methyl_site"/>
</dbReference>
<dbReference type="NCBIfam" id="TIGR02532">
    <property type="entry name" value="IV_pilin_GFxxxE"/>
    <property type="match status" value="1"/>
</dbReference>
<evidence type="ECO:0000256" key="1">
    <source>
        <dbReference type="ARBA" id="ARBA00004241"/>
    </source>
</evidence>
<comment type="caution">
    <text evidence="12">The sequence shown here is derived from an EMBL/GenBank/DDBJ whole genome shotgun (WGS) entry which is preliminary data.</text>
</comment>
<dbReference type="Pfam" id="PF12019">
    <property type="entry name" value="GspH"/>
    <property type="match status" value="1"/>
</dbReference>
<dbReference type="InterPro" id="IPR016785">
    <property type="entry name" value="ComGD"/>
</dbReference>
<evidence type="ECO:0000259" key="11">
    <source>
        <dbReference type="Pfam" id="PF12019"/>
    </source>
</evidence>
<keyword evidence="8 10" id="KW-0472">Membrane</keyword>
<dbReference type="GO" id="GO:0015627">
    <property type="term" value="C:type II protein secretion system complex"/>
    <property type="evidence" value="ECO:0007669"/>
    <property type="project" value="InterPro"/>
</dbReference>
<keyword evidence="9" id="KW-0178">Competence</keyword>
<feature type="transmembrane region" description="Helical" evidence="10">
    <location>
        <begin position="12"/>
        <end position="33"/>
    </location>
</feature>
<dbReference type="GO" id="GO:0015628">
    <property type="term" value="P:protein secretion by the type II secretion system"/>
    <property type="evidence" value="ECO:0007669"/>
    <property type="project" value="InterPro"/>
</dbReference>
<gene>
    <name evidence="12" type="ORF">BWZ43_19760</name>
</gene>
<dbReference type="InterPro" id="IPR022346">
    <property type="entry name" value="T2SS_GspH"/>
</dbReference>
<dbReference type="Proteomes" id="UP000189761">
    <property type="component" value="Unassembled WGS sequence"/>
</dbReference>
<feature type="domain" description="General secretion pathway GspH" evidence="11">
    <location>
        <begin position="48"/>
        <end position="133"/>
    </location>
</feature>
<evidence type="ECO:0000256" key="10">
    <source>
        <dbReference type="SAM" id="Phobius"/>
    </source>
</evidence>
<dbReference type="GO" id="GO:0005886">
    <property type="term" value="C:plasma membrane"/>
    <property type="evidence" value="ECO:0007669"/>
    <property type="project" value="UniProtKB-SubCell"/>
</dbReference>
<keyword evidence="3" id="KW-1003">Cell membrane</keyword>
<dbReference type="GO" id="GO:0009986">
    <property type="term" value="C:cell surface"/>
    <property type="evidence" value="ECO:0007669"/>
    <property type="project" value="UniProtKB-SubCell"/>
</dbReference>
<dbReference type="NCBIfam" id="NF040982">
    <property type="entry name" value="ComGD"/>
    <property type="match status" value="1"/>
</dbReference>
<keyword evidence="13" id="KW-1185">Reference proteome</keyword>
<dbReference type="SUPFAM" id="SSF54523">
    <property type="entry name" value="Pili subunits"/>
    <property type="match status" value="1"/>
</dbReference>
<proteinExistence type="predicted"/>
<dbReference type="Pfam" id="PF07963">
    <property type="entry name" value="N_methyl"/>
    <property type="match status" value="1"/>
</dbReference>
<dbReference type="RefSeq" id="WP_058002187.1">
    <property type="nucleotide sequence ID" value="NZ_CP065424.1"/>
</dbReference>